<gene>
    <name evidence="2" type="ORF">IPP15_09440</name>
</gene>
<protein>
    <recommendedName>
        <fullName evidence="4">DUF4190 domain-containing protein</fullName>
    </recommendedName>
</protein>
<evidence type="ECO:0000256" key="1">
    <source>
        <dbReference type="SAM" id="Phobius"/>
    </source>
</evidence>
<feature type="transmembrane region" description="Helical" evidence="1">
    <location>
        <begin position="70"/>
        <end position="103"/>
    </location>
</feature>
<reference evidence="2 3" key="1">
    <citation type="submission" date="2020-10" db="EMBL/GenBank/DDBJ databases">
        <title>Connecting structure to function with the recovery of over 1000 high-quality activated sludge metagenome-assembled genomes encoding full-length rRNA genes using long-read sequencing.</title>
        <authorList>
            <person name="Singleton C.M."/>
            <person name="Petriglieri F."/>
            <person name="Kristensen J.M."/>
            <person name="Kirkegaard R.H."/>
            <person name="Michaelsen T.Y."/>
            <person name="Andersen M.H."/>
            <person name="Karst S.M."/>
            <person name="Dueholm M.S."/>
            <person name="Nielsen P.H."/>
            <person name="Albertsen M."/>
        </authorList>
    </citation>
    <scope>NUCLEOTIDE SEQUENCE [LARGE SCALE GENOMIC DNA]</scope>
    <source>
        <strain evidence="2">Ribe_18-Q3-R11-54_MAXAC.273</strain>
    </source>
</reference>
<feature type="transmembrane region" description="Helical" evidence="1">
    <location>
        <begin position="115"/>
        <end position="140"/>
    </location>
</feature>
<organism evidence="2 3">
    <name type="scientific">Candidatus Opimibacter skivensis</name>
    <dbReference type="NCBI Taxonomy" id="2982028"/>
    <lineage>
        <taxon>Bacteria</taxon>
        <taxon>Pseudomonadati</taxon>
        <taxon>Bacteroidota</taxon>
        <taxon>Saprospiria</taxon>
        <taxon>Saprospirales</taxon>
        <taxon>Saprospiraceae</taxon>
        <taxon>Candidatus Opimibacter</taxon>
    </lineage>
</organism>
<comment type="caution">
    <text evidence="2">The sequence shown here is derived from an EMBL/GenBank/DDBJ whole genome shotgun (WGS) entry which is preliminary data.</text>
</comment>
<proteinExistence type="predicted"/>
<feature type="transmembrane region" description="Helical" evidence="1">
    <location>
        <begin position="7"/>
        <end position="26"/>
    </location>
</feature>
<dbReference type="AlphaFoldDB" id="A0A9D7SUR8"/>
<evidence type="ECO:0000313" key="2">
    <source>
        <dbReference type="EMBL" id="MBK9982636.1"/>
    </source>
</evidence>
<keyword evidence="1" id="KW-1133">Transmembrane helix</keyword>
<keyword evidence="1" id="KW-0812">Transmembrane</keyword>
<keyword evidence="1" id="KW-0472">Membrane</keyword>
<accession>A0A9D7SUR8</accession>
<dbReference type="Proteomes" id="UP000808337">
    <property type="component" value="Unassembled WGS sequence"/>
</dbReference>
<evidence type="ECO:0000313" key="3">
    <source>
        <dbReference type="Proteomes" id="UP000808337"/>
    </source>
</evidence>
<sequence length="144" mass="15655">MKGKHYFLPVMILAGMFLPLSPLGAFHSSKPINLEDIRSGVIELRHVDKKEGKNHRPERKKMDGLSLTSYIATTVGLASLFLLPAIGAVLIPLGTILGLFGWTNKKRYEHRRGRGLAIASSAVGGAFAFLIAISFIAFFLTGGF</sequence>
<name>A0A9D7SUR8_9BACT</name>
<dbReference type="EMBL" id="JADKGY010000006">
    <property type="protein sequence ID" value="MBK9982636.1"/>
    <property type="molecule type" value="Genomic_DNA"/>
</dbReference>
<evidence type="ECO:0008006" key="4">
    <source>
        <dbReference type="Google" id="ProtNLM"/>
    </source>
</evidence>